<dbReference type="AlphaFoldDB" id="A0A2W7S2H5"/>
<dbReference type="Proteomes" id="UP000321927">
    <property type="component" value="Unassembled WGS sequence"/>
</dbReference>
<dbReference type="EMBL" id="QKZU01000001">
    <property type="protein sequence ID" value="PZX61129.1"/>
    <property type="molecule type" value="Genomic_DNA"/>
</dbReference>
<protein>
    <submittedName>
        <fullName evidence="1">Uncharacterized protein</fullName>
    </submittedName>
</protein>
<reference evidence="2 4" key="2">
    <citation type="submission" date="2019-08" db="EMBL/GenBank/DDBJ databases">
        <title>Genome of Algoriphagus ratkowskyi IC026.</title>
        <authorList>
            <person name="Bowman J.P."/>
        </authorList>
    </citation>
    <scope>NUCLEOTIDE SEQUENCE [LARGE SCALE GENOMIC DNA]</scope>
    <source>
        <strain evidence="2 4">IC026</strain>
    </source>
</reference>
<reference evidence="1 3" key="1">
    <citation type="submission" date="2018-06" db="EMBL/GenBank/DDBJ databases">
        <title>Genomic Encyclopedia of Archaeal and Bacterial Type Strains, Phase II (KMG-II): from individual species to whole genera.</title>
        <authorList>
            <person name="Goeker M."/>
        </authorList>
    </citation>
    <scope>NUCLEOTIDE SEQUENCE [LARGE SCALE GENOMIC DNA]</scope>
    <source>
        <strain evidence="1 3">DSM 22686</strain>
    </source>
</reference>
<evidence type="ECO:0000313" key="2">
    <source>
        <dbReference type="EMBL" id="TXD79257.1"/>
    </source>
</evidence>
<organism evidence="1 3">
    <name type="scientific">Algoriphagus ratkowskyi</name>
    <dbReference type="NCBI Taxonomy" id="57028"/>
    <lineage>
        <taxon>Bacteria</taxon>
        <taxon>Pseudomonadati</taxon>
        <taxon>Bacteroidota</taxon>
        <taxon>Cytophagia</taxon>
        <taxon>Cytophagales</taxon>
        <taxon>Cyclobacteriaceae</taxon>
        <taxon>Algoriphagus</taxon>
    </lineage>
</organism>
<evidence type="ECO:0000313" key="4">
    <source>
        <dbReference type="Proteomes" id="UP000321927"/>
    </source>
</evidence>
<dbReference type="Proteomes" id="UP000249115">
    <property type="component" value="Unassembled WGS sequence"/>
</dbReference>
<dbReference type="OrthoDB" id="1156820at2"/>
<evidence type="ECO:0000313" key="3">
    <source>
        <dbReference type="Proteomes" id="UP000249115"/>
    </source>
</evidence>
<dbReference type="RefSeq" id="WP_086497947.1">
    <property type="nucleotide sequence ID" value="NZ_MSSV01000001.1"/>
</dbReference>
<sequence length="421" mass="48156">MKKNLLIFLLFLPLFSCETGDEDPIIDNEPEVPSQGPFTVNIPSTYLSTRNEVWLILHDLDGKPIDYAKVDAAGETEFDVDREKRYHLSLFMRNMSSDMDINFIQTFTNIKVTRNINFGLAKAGRSTPAPTGNFDVTIKLNDYGNSAYASSSFNTYQTSSYNLEYDIHLTTPLYANEKKYLVSVGNSSGQTRYTFLTDPEKDKSYSFNFESLKSYDKTIKIENLSSTYLYYSVNAMIENNGFYVPSYLVSSNKFGSPSRELGYLNEFKIYSTRVEASPQKDAKTTSHYYKLGDVPEKINFLNIPEIQVQKKEITDFSFSLSPEATDFVVVFDYPNLYSYPEPIKNVRWFVRGNTSSFGLELPAEIKTTYPLLSDLSKMQVESIDIIKSSTSYDQYIVDEFVEVPTLKKVEILSIRQSYPKN</sequence>
<keyword evidence="4" id="KW-1185">Reference proteome</keyword>
<dbReference type="EMBL" id="VORV01000002">
    <property type="protein sequence ID" value="TXD79257.1"/>
    <property type="molecule type" value="Genomic_DNA"/>
</dbReference>
<name>A0A2W7S2H5_9BACT</name>
<gene>
    <name evidence="2" type="ORF">ESW18_03195</name>
    <name evidence="1" type="ORF">LV84_00117</name>
</gene>
<accession>A0A2W7S2H5</accession>
<comment type="caution">
    <text evidence="1">The sequence shown here is derived from an EMBL/GenBank/DDBJ whole genome shotgun (WGS) entry which is preliminary data.</text>
</comment>
<proteinExistence type="predicted"/>
<evidence type="ECO:0000313" key="1">
    <source>
        <dbReference type="EMBL" id="PZX61129.1"/>
    </source>
</evidence>